<evidence type="ECO:0000313" key="3">
    <source>
        <dbReference type="EMBL" id="MCV9385655.1"/>
    </source>
</evidence>
<proteinExistence type="predicted"/>
<dbReference type="CDD" id="cd01066">
    <property type="entry name" value="APP_MetAP"/>
    <property type="match status" value="1"/>
</dbReference>
<dbReference type="Gene3D" id="3.40.350.10">
    <property type="entry name" value="Creatinase/prolidase N-terminal domain"/>
    <property type="match status" value="1"/>
</dbReference>
<organism evidence="3 4">
    <name type="scientific">Reichenbachiella ulvae</name>
    <dbReference type="NCBI Taxonomy" id="2980104"/>
    <lineage>
        <taxon>Bacteria</taxon>
        <taxon>Pseudomonadati</taxon>
        <taxon>Bacteroidota</taxon>
        <taxon>Cytophagia</taxon>
        <taxon>Cytophagales</taxon>
        <taxon>Reichenbachiellaceae</taxon>
        <taxon>Reichenbachiella</taxon>
    </lineage>
</organism>
<dbReference type="Proteomes" id="UP001300692">
    <property type="component" value="Unassembled WGS sequence"/>
</dbReference>
<dbReference type="Gene3D" id="3.90.230.10">
    <property type="entry name" value="Creatinase/methionine aminopeptidase superfamily"/>
    <property type="match status" value="1"/>
</dbReference>
<dbReference type="Pfam" id="PF01321">
    <property type="entry name" value="Creatinase_N"/>
    <property type="match status" value="1"/>
</dbReference>
<dbReference type="InterPro" id="IPR000587">
    <property type="entry name" value="Creatinase_N"/>
</dbReference>
<dbReference type="SUPFAM" id="SSF53092">
    <property type="entry name" value="Creatinase/prolidase N-terminal domain"/>
    <property type="match status" value="1"/>
</dbReference>
<sequence length="415" mass="46909">MNIRYTKVGDLNDQNLKIEGVGYSRQDIIFPMKEFETRLKKVREMIAAKGLDAALITTPENIFYLSGYQTLGYWYFQAMIVPLKQEPFMVLRGLEQPNVDARTYLSHSYVYSDNEEPIDVLRDSFKEEGLVGRKIGVELHSYFLRNTEFTEVKQKIKETEWIDVSGMVEELRMVKSTLEIKKLKNAGIFTHMGMIEGLKEAHIGKTENDIAAGFYHGALDAGGHYMAMPPFVASGPRSYLAHATFMNRTLQPNEFILFEGAGCFERYHAPTMRTIYLGRPEPWYKEVEAILAEALRTTVKSMKPGVTASDVDAVNQSVIQKNTFGGQQTSRSGYSVGTAFAPDWGEGHMISLIKGNETVLKENMVFHVLSYIEIPESKFAKESRFGISDTVFVTPEGGKSVVNLPYEIKFLEEGF</sequence>
<feature type="domain" description="Peptidase M24" evidence="1">
    <location>
        <begin position="182"/>
        <end position="394"/>
    </location>
</feature>
<dbReference type="EMBL" id="JAOYOD010000001">
    <property type="protein sequence ID" value="MCV9385655.1"/>
    <property type="molecule type" value="Genomic_DNA"/>
</dbReference>
<evidence type="ECO:0000313" key="4">
    <source>
        <dbReference type="Proteomes" id="UP001300692"/>
    </source>
</evidence>
<dbReference type="PANTHER" id="PTHR46112">
    <property type="entry name" value="AMINOPEPTIDASE"/>
    <property type="match status" value="1"/>
</dbReference>
<gene>
    <name evidence="3" type="ORF">N7U62_03225</name>
</gene>
<dbReference type="PANTHER" id="PTHR46112:SF2">
    <property type="entry name" value="XAA-PRO AMINOPEPTIDASE P-RELATED"/>
    <property type="match status" value="1"/>
</dbReference>
<dbReference type="InterPro" id="IPR029149">
    <property type="entry name" value="Creatin/AminoP/Spt16_N"/>
</dbReference>
<feature type="domain" description="Creatinase N-terminal" evidence="2">
    <location>
        <begin position="38"/>
        <end position="174"/>
    </location>
</feature>
<name>A0ABT3CPJ9_9BACT</name>
<dbReference type="InterPro" id="IPR036005">
    <property type="entry name" value="Creatinase/aminopeptidase-like"/>
</dbReference>
<dbReference type="RefSeq" id="WP_264136440.1">
    <property type="nucleotide sequence ID" value="NZ_JAOYOD010000001.1"/>
</dbReference>
<dbReference type="InterPro" id="IPR000994">
    <property type="entry name" value="Pept_M24"/>
</dbReference>
<dbReference type="SUPFAM" id="SSF55920">
    <property type="entry name" value="Creatinase/aminopeptidase"/>
    <property type="match status" value="1"/>
</dbReference>
<keyword evidence="4" id="KW-1185">Reference proteome</keyword>
<dbReference type="InterPro" id="IPR050659">
    <property type="entry name" value="Peptidase_M24B"/>
</dbReference>
<protein>
    <submittedName>
        <fullName evidence="3">Xaa-Pro peptidase family protein</fullName>
    </submittedName>
</protein>
<accession>A0ABT3CPJ9</accession>
<dbReference type="Pfam" id="PF00557">
    <property type="entry name" value="Peptidase_M24"/>
    <property type="match status" value="1"/>
</dbReference>
<reference evidence="3 4" key="1">
    <citation type="submission" date="2022-10" db="EMBL/GenBank/DDBJ databases">
        <title>Comparative genomics and taxonomic characterization of three novel marine species of genus Reichenbachiella exhibiting antioxidant and polysaccharide degradation activities.</title>
        <authorList>
            <person name="Muhammad N."/>
            <person name="Lee Y.-J."/>
            <person name="Ko J."/>
            <person name="Kim S.-G."/>
        </authorList>
    </citation>
    <scope>NUCLEOTIDE SEQUENCE [LARGE SCALE GENOMIC DNA]</scope>
    <source>
        <strain evidence="3 4">ABR2-5</strain>
    </source>
</reference>
<evidence type="ECO:0000259" key="1">
    <source>
        <dbReference type="Pfam" id="PF00557"/>
    </source>
</evidence>
<evidence type="ECO:0000259" key="2">
    <source>
        <dbReference type="Pfam" id="PF01321"/>
    </source>
</evidence>
<comment type="caution">
    <text evidence="3">The sequence shown here is derived from an EMBL/GenBank/DDBJ whole genome shotgun (WGS) entry which is preliminary data.</text>
</comment>